<dbReference type="GO" id="GO:0005634">
    <property type="term" value="C:nucleus"/>
    <property type="evidence" value="ECO:0007669"/>
    <property type="project" value="UniProtKB-SubCell"/>
</dbReference>
<dbReference type="Pfam" id="PF01426">
    <property type="entry name" value="BAH"/>
    <property type="match status" value="1"/>
</dbReference>
<feature type="region of interest" description="Disordered" evidence="10">
    <location>
        <begin position="1"/>
        <end position="56"/>
    </location>
</feature>
<dbReference type="InterPro" id="IPR050390">
    <property type="entry name" value="C5-Methyltransferase"/>
</dbReference>
<dbReference type="PANTHER" id="PTHR10629:SF52">
    <property type="entry name" value="DNA (CYTOSINE-5)-METHYLTRANSFERASE 1"/>
    <property type="match status" value="1"/>
</dbReference>
<dbReference type="PROSITE" id="PS51038">
    <property type="entry name" value="BAH"/>
    <property type="match status" value="1"/>
</dbReference>
<feature type="domain" description="BAH" evidence="11">
    <location>
        <begin position="394"/>
        <end position="535"/>
    </location>
</feature>
<evidence type="ECO:0000256" key="6">
    <source>
        <dbReference type="ARBA" id="ARBA00022737"/>
    </source>
</evidence>
<dbReference type="Pfam" id="PF12047">
    <property type="entry name" value="DNMT1-RFD"/>
    <property type="match status" value="1"/>
</dbReference>
<evidence type="ECO:0000256" key="9">
    <source>
        <dbReference type="PROSITE-ProRule" id="PRU01016"/>
    </source>
</evidence>
<keyword evidence="3 9" id="KW-0489">Methyltransferase</keyword>
<dbReference type="InterPro" id="IPR029063">
    <property type="entry name" value="SAM-dependent_MTases_sf"/>
</dbReference>
<comment type="subcellular location">
    <subcellularLocation>
        <location evidence="1">Nucleus</location>
    </subcellularLocation>
</comment>
<evidence type="ECO:0000256" key="5">
    <source>
        <dbReference type="ARBA" id="ARBA00022691"/>
    </source>
</evidence>
<proteinExistence type="inferred from homology"/>
<dbReference type="EC" id="2.1.1.37" evidence="2"/>
<dbReference type="GO" id="GO:0032259">
    <property type="term" value="P:methylation"/>
    <property type="evidence" value="ECO:0007669"/>
    <property type="project" value="UniProtKB-KW"/>
</dbReference>
<dbReference type="Pfam" id="PF00145">
    <property type="entry name" value="DNA_methylase"/>
    <property type="match status" value="1"/>
</dbReference>
<dbReference type="InterPro" id="IPR001525">
    <property type="entry name" value="C5_MeTfrase"/>
</dbReference>
<dbReference type="Proteomes" id="UP000518752">
    <property type="component" value="Unassembled WGS sequence"/>
</dbReference>
<evidence type="ECO:0000259" key="11">
    <source>
        <dbReference type="PROSITE" id="PS51038"/>
    </source>
</evidence>
<keyword evidence="8" id="KW-0539">Nucleus</keyword>
<evidence type="ECO:0000256" key="1">
    <source>
        <dbReference type="ARBA" id="ARBA00004123"/>
    </source>
</evidence>
<evidence type="ECO:0000256" key="7">
    <source>
        <dbReference type="ARBA" id="ARBA00023125"/>
    </source>
</evidence>
<keyword evidence="13" id="KW-1185">Reference proteome</keyword>
<protein>
    <recommendedName>
        <fullName evidence="2">DNA (cytosine-5-)-methyltransferase</fullName>
        <ecNumber evidence="2">2.1.1.37</ecNumber>
    </recommendedName>
</protein>
<dbReference type="InterPro" id="IPR001025">
    <property type="entry name" value="BAH_dom"/>
</dbReference>
<comment type="similarity">
    <text evidence="9">Belongs to the class I-like SAM-binding methyltransferase superfamily. C5-methyltransferase family.</text>
</comment>
<comment type="caution">
    <text evidence="12">The sequence shown here is derived from an EMBL/GenBank/DDBJ whole genome shotgun (WGS) entry which is preliminary data.</text>
</comment>
<dbReference type="AlphaFoldDB" id="A0A8H5HZW4"/>
<evidence type="ECO:0000256" key="10">
    <source>
        <dbReference type="SAM" id="MobiDB-lite"/>
    </source>
</evidence>
<dbReference type="InterPro" id="IPR022702">
    <property type="entry name" value="Cytosine_MeTrfase1_RFD"/>
</dbReference>
<keyword evidence="4 9" id="KW-0808">Transferase</keyword>
<feature type="active site" evidence="9">
    <location>
        <position position="807"/>
    </location>
</feature>
<keyword evidence="7" id="KW-0238">DNA-binding</keyword>
<keyword evidence="6" id="KW-0677">Repeat</keyword>
<sequence>MLRRTRPSALDVSFRDDAPIPQPQHRALGHPPSLKRKRSEVQSEASAVPPKKRKLPPNAHFILPKIQYMKESANARILGEDDDMALQENEKPIRNLFDFTIFDQTQKNQIMSLDALNVQDSQLSGFGKVSAYFENEEEEGQEADLAGDVFQWVLLEPILRVSLDYTKDDAPLYIETENSWYILQMPSTNYSPYLFHFFFPHRISQILVSGASSNSHLTYQQFKDQIERTKPSLLGNLLTIDDMNESRSIIQNVVYQTSEEHPELRTVPIVRFYLNSKAGPHSSLKSLSAKGPNARKANIDLVVLQNQSQTTVTPFIYKIAQRYVRENLYIVGPQPSRDFLNREKRQRANQLGRLHEKFADAIREYHRRDHPPKVEFHKERGAKTPHAITIDGILYEKVGDAVIVPIGTDPANSKQTEGMAPLPAPTDEILKTKSFEDYFWFARIMLIDEEKTELHVQWFNHGQFTVMMQISNQQEVFLQPHCAQLSFSSVVGKIIVHYLKANGKGQFPDTGKFPLGEYFCKFEYEPETGVFTTMREEFLSPLYRPRTEICGVCDLEKNMEQQQYAEQIDDQTAVAFRGYKFHVHDYILYESSMDGPGHIGQIRELFIIDDKPCNYDWIPAKTLIRVVHVMATEYRSEKVERWILHSSDHFYIRYRFSLLEVKDWDNKTLARNRDILVCVQCHQRRIEEVNASNNFLEHAGSPKNRFRALDVFGGSGAFGIALAEGSSFIDVTHAIEIAPSAAQTYRMNSPNTAVHNICVNDAVQYLERRNKGINDPDIIPVNKLTGEREELPFKPGDIDVIVAGFPCQPHSTQNMYKNAKDLKTNLILPLLSLVDILRPSLIVLENVLGFVFCRLMSRQNGRYRVEGGSNKGR</sequence>
<evidence type="ECO:0000256" key="4">
    <source>
        <dbReference type="ARBA" id="ARBA00022679"/>
    </source>
</evidence>
<evidence type="ECO:0000256" key="8">
    <source>
        <dbReference type="ARBA" id="ARBA00023242"/>
    </source>
</evidence>
<dbReference type="GO" id="GO:0003886">
    <property type="term" value="F:DNA (cytosine-5-)-methyltransferase activity"/>
    <property type="evidence" value="ECO:0007669"/>
    <property type="project" value="UniProtKB-EC"/>
</dbReference>
<dbReference type="InterPro" id="IPR043151">
    <property type="entry name" value="BAH_sf"/>
</dbReference>
<gene>
    <name evidence="12" type="ORF">D9757_002235</name>
</gene>
<evidence type="ECO:0000313" key="12">
    <source>
        <dbReference type="EMBL" id="KAF5392581.1"/>
    </source>
</evidence>
<dbReference type="Gene3D" id="3.40.50.150">
    <property type="entry name" value="Vaccinia Virus protein VP39"/>
    <property type="match status" value="1"/>
</dbReference>
<dbReference type="GO" id="GO:0003682">
    <property type="term" value="F:chromatin binding"/>
    <property type="evidence" value="ECO:0007669"/>
    <property type="project" value="InterPro"/>
</dbReference>
<name>A0A8H5HZW4_9AGAR</name>
<dbReference type="PROSITE" id="PS51679">
    <property type="entry name" value="SAM_MT_C5"/>
    <property type="match status" value="1"/>
</dbReference>
<dbReference type="OrthoDB" id="5376140at2759"/>
<evidence type="ECO:0000256" key="3">
    <source>
        <dbReference type="ARBA" id="ARBA00022603"/>
    </source>
</evidence>
<dbReference type="GO" id="GO:0003677">
    <property type="term" value="F:DNA binding"/>
    <property type="evidence" value="ECO:0007669"/>
    <property type="project" value="UniProtKB-KW"/>
</dbReference>
<reference evidence="12 13" key="1">
    <citation type="journal article" date="2020" name="ISME J.">
        <title>Uncovering the hidden diversity of litter-decomposition mechanisms in mushroom-forming fungi.</title>
        <authorList>
            <person name="Floudas D."/>
            <person name="Bentzer J."/>
            <person name="Ahren D."/>
            <person name="Johansson T."/>
            <person name="Persson P."/>
            <person name="Tunlid A."/>
        </authorList>
    </citation>
    <scope>NUCLEOTIDE SEQUENCE [LARGE SCALE GENOMIC DNA]</scope>
    <source>
        <strain evidence="12 13">CBS 406.79</strain>
    </source>
</reference>
<dbReference type="GO" id="GO:0044027">
    <property type="term" value="P:negative regulation of gene expression via chromosomal CpG island methylation"/>
    <property type="evidence" value="ECO:0007669"/>
    <property type="project" value="TreeGrafter"/>
</dbReference>
<keyword evidence="5 9" id="KW-0949">S-adenosyl-L-methionine</keyword>
<accession>A0A8H5HZW4</accession>
<dbReference type="PANTHER" id="PTHR10629">
    <property type="entry name" value="CYTOSINE-SPECIFIC METHYLTRANSFERASE"/>
    <property type="match status" value="1"/>
</dbReference>
<dbReference type="SUPFAM" id="SSF53335">
    <property type="entry name" value="S-adenosyl-L-methionine-dependent methyltransferases"/>
    <property type="match status" value="1"/>
</dbReference>
<dbReference type="Gene3D" id="2.30.30.490">
    <property type="match status" value="1"/>
</dbReference>
<dbReference type="EMBL" id="JAACJN010000005">
    <property type="protein sequence ID" value="KAF5392581.1"/>
    <property type="molecule type" value="Genomic_DNA"/>
</dbReference>
<evidence type="ECO:0000313" key="13">
    <source>
        <dbReference type="Proteomes" id="UP000518752"/>
    </source>
</evidence>
<dbReference type="SMART" id="SM00439">
    <property type="entry name" value="BAH"/>
    <property type="match status" value="1"/>
</dbReference>
<evidence type="ECO:0000256" key="2">
    <source>
        <dbReference type="ARBA" id="ARBA00011975"/>
    </source>
</evidence>
<organism evidence="12 13">
    <name type="scientific">Collybiopsis confluens</name>
    <dbReference type="NCBI Taxonomy" id="2823264"/>
    <lineage>
        <taxon>Eukaryota</taxon>
        <taxon>Fungi</taxon>
        <taxon>Dikarya</taxon>
        <taxon>Basidiomycota</taxon>
        <taxon>Agaricomycotina</taxon>
        <taxon>Agaricomycetes</taxon>
        <taxon>Agaricomycetidae</taxon>
        <taxon>Agaricales</taxon>
        <taxon>Marasmiineae</taxon>
        <taxon>Omphalotaceae</taxon>
        <taxon>Collybiopsis</taxon>
    </lineage>
</organism>